<evidence type="ECO:0000256" key="1">
    <source>
        <dbReference type="ARBA" id="ARBA00022763"/>
    </source>
</evidence>
<gene>
    <name evidence="6" type="ORF">HNR06_004278</name>
</gene>
<evidence type="ECO:0000259" key="5">
    <source>
        <dbReference type="Pfam" id="PF12705"/>
    </source>
</evidence>
<evidence type="ECO:0000313" key="6">
    <source>
        <dbReference type="EMBL" id="NYH54689.1"/>
    </source>
</evidence>
<dbReference type="RefSeq" id="WP_179811053.1">
    <property type="nucleotide sequence ID" value="NZ_JACCHL010000001.1"/>
</dbReference>
<dbReference type="EMBL" id="JACCHL010000001">
    <property type="protein sequence ID" value="NYH54689.1"/>
    <property type="molecule type" value="Genomic_DNA"/>
</dbReference>
<dbReference type="InterPro" id="IPR038726">
    <property type="entry name" value="PDDEXK_AddAB-type"/>
</dbReference>
<dbReference type="GO" id="GO:0006281">
    <property type="term" value="P:DNA repair"/>
    <property type="evidence" value="ECO:0007669"/>
    <property type="project" value="UniProtKB-KW"/>
</dbReference>
<organism evidence="6 7">
    <name type="scientific">Nocardiopsis sinuspersici</name>
    <dbReference type="NCBI Taxonomy" id="501010"/>
    <lineage>
        <taxon>Bacteria</taxon>
        <taxon>Bacillati</taxon>
        <taxon>Actinomycetota</taxon>
        <taxon>Actinomycetes</taxon>
        <taxon>Streptosporangiales</taxon>
        <taxon>Nocardiopsidaceae</taxon>
        <taxon>Nocardiopsis</taxon>
    </lineage>
</organism>
<keyword evidence="2" id="KW-0067">ATP-binding</keyword>
<keyword evidence="6" id="KW-0540">Nuclease</keyword>
<dbReference type="InterPro" id="IPR011335">
    <property type="entry name" value="Restrct_endonuc-II-like"/>
</dbReference>
<dbReference type="GO" id="GO:0004527">
    <property type="term" value="F:exonuclease activity"/>
    <property type="evidence" value="ECO:0007669"/>
    <property type="project" value="UniProtKB-KW"/>
</dbReference>
<keyword evidence="2" id="KW-0347">Helicase</keyword>
<reference evidence="6 7" key="1">
    <citation type="submission" date="2020-07" db="EMBL/GenBank/DDBJ databases">
        <title>Sequencing the genomes of 1000 actinobacteria strains.</title>
        <authorList>
            <person name="Klenk H.-P."/>
        </authorList>
    </citation>
    <scope>NUCLEOTIDE SEQUENCE [LARGE SCALE GENOMIC DNA]</scope>
    <source>
        <strain evidence="6 7">DSM 45278</strain>
    </source>
</reference>
<dbReference type="Proteomes" id="UP000584931">
    <property type="component" value="Unassembled WGS sequence"/>
</dbReference>
<dbReference type="SUPFAM" id="SSF52980">
    <property type="entry name" value="Restriction endonuclease-like"/>
    <property type="match status" value="1"/>
</dbReference>
<evidence type="ECO:0000256" key="4">
    <source>
        <dbReference type="SAM" id="MobiDB-lite"/>
    </source>
</evidence>
<keyword evidence="1" id="KW-0227">DNA damage</keyword>
<dbReference type="GO" id="GO:0004386">
    <property type="term" value="F:helicase activity"/>
    <property type="evidence" value="ECO:0007669"/>
    <property type="project" value="UniProtKB-KW"/>
</dbReference>
<keyword evidence="3" id="KW-0234">DNA repair</keyword>
<dbReference type="Gene3D" id="3.90.320.10">
    <property type="match status" value="1"/>
</dbReference>
<dbReference type="AlphaFoldDB" id="A0A7Y9XFF3"/>
<sequence>MTTAFLPSALSPSRASDFLQCPLLFRFRTIDRLPEAPSAAALRGTLVHACLERLYELPAESRTPRNALGLVDPQWRKLRERKPELEELFADEAERDTWLESARALVQRYFDLENPAALEPRDREMRMDVSLPTGLKLRGYVDRLDVTPSGQIRIVDYKTGKSPHPRFEDKARFQIFFYAVMIWRDLGVVPTRLQLVYLGGDGAVRWYDPTEDELRAAETEISDVWAQIEAAGRAGVWEPRKSKLCGWCEHQALCPEFGGTPPPLPVRSPAATAPAPGPGPGPSPEA</sequence>
<comment type="caution">
    <text evidence="6">The sequence shown here is derived from an EMBL/GenBank/DDBJ whole genome shotgun (WGS) entry which is preliminary data.</text>
</comment>
<evidence type="ECO:0000313" key="7">
    <source>
        <dbReference type="Proteomes" id="UP000584931"/>
    </source>
</evidence>
<keyword evidence="6" id="KW-0378">Hydrolase</keyword>
<evidence type="ECO:0000256" key="2">
    <source>
        <dbReference type="ARBA" id="ARBA00022806"/>
    </source>
</evidence>
<proteinExistence type="predicted"/>
<feature type="compositionally biased region" description="Pro residues" evidence="4">
    <location>
        <begin position="275"/>
        <end position="286"/>
    </location>
</feature>
<accession>A0A7Y9XFF3</accession>
<evidence type="ECO:0000256" key="3">
    <source>
        <dbReference type="ARBA" id="ARBA00023204"/>
    </source>
</evidence>
<keyword evidence="6" id="KW-0269">Exonuclease</keyword>
<dbReference type="InterPro" id="IPR011604">
    <property type="entry name" value="PDDEXK-like_dom_sf"/>
</dbReference>
<protein>
    <submittedName>
        <fullName evidence="6">Putative RecB family exonuclease</fullName>
    </submittedName>
</protein>
<feature type="region of interest" description="Disordered" evidence="4">
    <location>
        <begin position="258"/>
        <end position="286"/>
    </location>
</feature>
<dbReference type="Pfam" id="PF12705">
    <property type="entry name" value="PDDEXK_1"/>
    <property type="match status" value="1"/>
</dbReference>
<name>A0A7Y9XFF3_9ACTN</name>
<feature type="domain" description="PD-(D/E)XK endonuclease-like" evidence="5">
    <location>
        <begin position="10"/>
        <end position="255"/>
    </location>
</feature>
<keyword evidence="2" id="KW-0547">Nucleotide-binding</keyword>